<accession>A0AAW1MLL6</accession>
<sequence>MFKSRNNETVFHFAAKSKNRRSFEYVLKFLKNAKIVQEEVKKLIATRDSNSNTAITLAANRGMYSSVRVFIDMGADFNNLTKIQLNKLKGLLHNDNNDTLLRNIECHLSKLLKNEQKNQMQEEVEECYFSISNLYA</sequence>
<evidence type="ECO:0000256" key="1">
    <source>
        <dbReference type="PROSITE-ProRule" id="PRU00023"/>
    </source>
</evidence>
<dbReference type="EMBL" id="JASPKY010000033">
    <property type="protein sequence ID" value="KAK9747166.1"/>
    <property type="molecule type" value="Genomic_DNA"/>
</dbReference>
<comment type="caution">
    <text evidence="2">The sequence shown here is derived from an EMBL/GenBank/DDBJ whole genome shotgun (WGS) entry which is preliminary data.</text>
</comment>
<protein>
    <recommendedName>
        <fullName evidence="4">Ankyrin repeat protein</fullName>
    </recommendedName>
</protein>
<evidence type="ECO:0008006" key="4">
    <source>
        <dbReference type="Google" id="ProtNLM"/>
    </source>
</evidence>
<dbReference type="SUPFAM" id="SSF48403">
    <property type="entry name" value="Ankyrin repeat"/>
    <property type="match status" value="1"/>
</dbReference>
<organism evidence="2 3">
    <name type="scientific">Popillia japonica</name>
    <name type="common">Japanese beetle</name>
    <dbReference type="NCBI Taxonomy" id="7064"/>
    <lineage>
        <taxon>Eukaryota</taxon>
        <taxon>Metazoa</taxon>
        <taxon>Ecdysozoa</taxon>
        <taxon>Arthropoda</taxon>
        <taxon>Hexapoda</taxon>
        <taxon>Insecta</taxon>
        <taxon>Pterygota</taxon>
        <taxon>Neoptera</taxon>
        <taxon>Endopterygota</taxon>
        <taxon>Coleoptera</taxon>
        <taxon>Polyphaga</taxon>
        <taxon>Scarabaeiformia</taxon>
        <taxon>Scarabaeidae</taxon>
        <taxon>Rutelinae</taxon>
        <taxon>Popillia</taxon>
    </lineage>
</organism>
<dbReference type="AlphaFoldDB" id="A0AAW1MLL6"/>
<dbReference type="Gene3D" id="1.25.40.20">
    <property type="entry name" value="Ankyrin repeat-containing domain"/>
    <property type="match status" value="1"/>
</dbReference>
<dbReference type="InterPro" id="IPR002110">
    <property type="entry name" value="Ankyrin_rpt"/>
</dbReference>
<dbReference type="Proteomes" id="UP001458880">
    <property type="component" value="Unassembled WGS sequence"/>
</dbReference>
<name>A0AAW1MLL6_POPJA</name>
<reference evidence="2 3" key="1">
    <citation type="journal article" date="2024" name="BMC Genomics">
        <title>De novo assembly and annotation of Popillia japonica's genome with initial clues to its potential as an invasive pest.</title>
        <authorList>
            <person name="Cucini C."/>
            <person name="Boschi S."/>
            <person name="Funari R."/>
            <person name="Cardaioli E."/>
            <person name="Iannotti N."/>
            <person name="Marturano G."/>
            <person name="Paoli F."/>
            <person name="Bruttini M."/>
            <person name="Carapelli A."/>
            <person name="Frati F."/>
            <person name="Nardi F."/>
        </authorList>
    </citation>
    <scope>NUCLEOTIDE SEQUENCE [LARGE SCALE GENOMIC DNA]</scope>
    <source>
        <strain evidence="2">DMR45628</strain>
    </source>
</reference>
<proteinExistence type="predicted"/>
<dbReference type="PROSITE" id="PS50088">
    <property type="entry name" value="ANK_REPEAT"/>
    <property type="match status" value="1"/>
</dbReference>
<dbReference type="SMART" id="SM00248">
    <property type="entry name" value="ANK"/>
    <property type="match status" value="2"/>
</dbReference>
<feature type="repeat" description="ANK" evidence="1">
    <location>
        <begin position="50"/>
        <end position="82"/>
    </location>
</feature>
<keyword evidence="3" id="KW-1185">Reference proteome</keyword>
<evidence type="ECO:0000313" key="2">
    <source>
        <dbReference type="EMBL" id="KAK9747166.1"/>
    </source>
</evidence>
<dbReference type="InterPro" id="IPR036770">
    <property type="entry name" value="Ankyrin_rpt-contain_sf"/>
</dbReference>
<evidence type="ECO:0000313" key="3">
    <source>
        <dbReference type="Proteomes" id="UP001458880"/>
    </source>
</evidence>
<gene>
    <name evidence="2" type="ORF">QE152_g5541</name>
</gene>
<keyword evidence="1" id="KW-0040">ANK repeat</keyword>